<feature type="domain" description="Nudix hydrolase" evidence="2">
    <location>
        <begin position="28"/>
        <end position="169"/>
    </location>
</feature>
<dbReference type="RefSeq" id="WP_170139326.1">
    <property type="nucleotide sequence ID" value="NZ_QLMC01000002.1"/>
</dbReference>
<protein>
    <submittedName>
        <fullName evidence="3">Isopentenyldiphosphate isomerase</fullName>
    </submittedName>
</protein>
<dbReference type="Proteomes" id="UP000248790">
    <property type="component" value="Unassembled WGS sequence"/>
</dbReference>
<reference evidence="3 4" key="1">
    <citation type="submission" date="2018-06" db="EMBL/GenBank/DDBJ databases">
        <title>Genomic Encyclopedia of Archaeal and Bacterial Type Strains, Phase II (KMG-II): from individual species to whole genera.</title>
        <authorList>
            <person name="Goeker M."/>
        </authorList>
    </citation>
    <scope>NUCLEOTIDE SEQUENCE [LARGE SCALE GENOMIC DNA]</scope>
    <source>
        <strain evidence="3 4">DSM 21851</strain>
    </source>
</reference>
<dbReference type="GO" id="GO:0016853">
    <property type="term" value="F:isomerase activity"/>
    <property type="evidence" value="ECO:0007669"/>
    <property type="project" value="UniProtKB-KW"/>
</dbReference>
<dbReference type="Pfam" id="PF00293">
    <property type="entry name" value="NUDIX"/>
    <property type="match status" value="1"/>
</dbReference>
<evidence type="ECO:0000313" key="4">
    <source>
        <dbReference type="Proteomes" id="UP000248790"/>
    </source>
</evidence>
<name>A0A327X182_LARAB</name>
<dbReference type="SUPFAM" id="SSF55811">
    <property type="entry name" value="Nudix"/>
    <property type="match status" value="1"/>
</dbReference>
<evidence type="ECO:0000259" key="2">
    <source>
        <dbReference type="PROSITE" id="PS51462"/>
    </source>
</evidence>
<proteinExistence type="predicted"/>
<dbReference type="Gene3D" id="3.90.79.10">
    <property type="entry name" value="Nucleoside Triphosphate Pyrophosphohydrolase"/>
    <property type="match status" value="1"/>
</dbReference>
<dbReference type="InterPro" id="IPR020084">
    <property type="entry name" value="NUDIX_hydrolase_CS"/>
</dbReference>
<dbReference type="GO" id="GO:0016787">
    <property type="term" value="F:hydrolase activity"/>
    <property type="evidence" value="ECO:0007669"/>
    <property type="project" value="UniProtKB-KW"/>
</dbReference>
<dbReference type="PROSITE" id="PS00893">
    <property type="entry name" value="NUDIX_BOX"/>
    <property type="match status" value="1"/>
</dbReference>
<gene>
    <name evidence="3" type="ORF">LX87_01576</name>
</gene>
<comment type="caution">
    <text evidence="3">The sequence shown here is derived from an EMBL/GenBank/DDBJ whole genome shotgun (WGS) entry which is preliminary data.</text>
</comment>
<dbReference type="InterPro" id="IPR015797">
    <property type="entry name" value="NUDIX_hydrolase-like_dom_sf"/>
</dbReference>
<dbReference type="PANTHER" id="PTHR10885">
    <property type="entry name" value="ISOPENTENYL-DIPHOSPHATE DELTA-ISOMERASE"/>
    <property type="match status" value="1"/>
</dbReference>
<evidence type="ECO:0000256" key="1">
    <source>
        <dbReference type="ARBA" id="ARBA00022801"/>
    </source>
</evidence>
<dbReference type="PROSITE" id="PS51462">
    <property type="entry name" value="NUDIX"/>
    <property type="match status" value="1"/>
</dbReference>
<keyword evidence="3" id="KW-0413">Isomerase</keyword>
<keyword evidence="1" id="KW-0378">Hydrolase</keyword>
<dbReference type="PANTHER" id="PTHR10885:SF0">
    <property type="entry name" value="ISOPENTENYL-DIPHOSPHATE DELTA-ISOMERASE"/>
    <property type="match status" value="1"/>
</dbReference>
<keyword evidence="4" id="KW-1185">Reference proteome</keyword>
<dbReference type="InterPro" id="IPR000086">
    <property type="entry name" value="NUDIX_hydrolase_dom"/>
</dbReference>
<dbReference type="EMBL" id="QLMC01000002">
    <property type="protein sequence ID" value="RAJ99879.1"/>
    <property type="molecule type" value="Genomic_DNA"/>
</dbReference>
<dbReference type="CDD" id="cd04692">
    <property type="entry name" value="NUDIX_Hydrolase"/>
    <property type="match status" value="1"/>
</dbReference>
<accession>A0A327X182</accession>
<sequence length="185" mass="21094">MDLLEIFDAQNQPLGFTKPKIDAHRDGDWHRTSEIVVLNHQNEVLLSLRHPDKRYLPNFWDVCVGGHLDPGETYEQCAIREVEEEIGVRPQSSELQYLGNVDVVAIDESVSLYDREHAAVYLFQTNRTIDGFVMQPDEVAALQFVPLATVLEEFRSGKNSLDYTPPHYSYLKTLEMAAAFLKNNG</sequence>
<organism evidence="3 4">
    <name type="scientific">Larkinella arboricola</name>
    <dbReference type="NCBI Taxonomy" id="643671"/>
    <lineage>
        <taxon>Bacteria</taxon>
        <taxon>Pseudomonadati</taxon>
        <taxon>Bacteroidota</taxon>
        <taxon>Cytophagia</taxon>
        <taxon>Cytophagales</taxon>
        <taxon>Spirosomataceae</taxon>
        <taxon>Larkinella</taxon>
    </lineage>
</organism>
<evidence type="ECO:0000313" key="3">
    <source>
        <dbReference type="EMBL" id="RAJ99879.1"/>
    </source>
</evidence>
<dbReference type="AlphaFoldDB" id="A0A327X182"/>